<sequence length="296" mass="33009">MYSLGNQGMRKVVSLFLIILFSTLALINPIYATEREIVTLGSDLTPSQQQEMLKYFGVEGKQVKIIKVTNEEERKYLEGLVPGREIGTRAISSAYLQLLPEGEGILVDTHNITWVSKEMYANAMITAGIKDARVVVAAPFKVSGTAALTGIMKAFEEATGKKLSEEAKKTANEELVITGKLAEKVGEEKAAELLEKVKKEVIEKRLTDENEIANVIKEVASKLNINLTEDQISQIVQLMKKINQLNLDIETVKKQLEKIGADVEKIKKTVEENKGILQKILKAIQGFLDWLFSLFR</sequence>
<dbReference type="AlphaFoldDB" id="Q8RAT3"/>
<organism evidence="2 3">
    <name type="scientific">Caldanaerobacter subterraneus subsp. tengcongensis (strain DSM 15242 / JCM 11007 / NBRC 100824 / MB4)</name>
    <name type="common">Thermoanaerobacter tengcongensis</name>
    <dbReference type="NCBI Taxonomy" id="273068"/>
    <lineage>
        <taxon>Bacteria</taxon>
        <taxon>Bacillati</taxon>
        <taxon>Bacillota</taxon>
        <taxon>Clostridia</taxon>
        <taxon>Thermoanaerobacterales</taxon>
        <taxon>Thermoanaerobacteraceae</taxon>
        <taxon>Caldanaerobacter</taxon>
    </lineage>
</organism>
<name>Q8RAT3_CALS4</name>
<evidence type="ECO:0008006" key="4">
    <source>
        <dbReference type="Google" id="ProtNLM"/>
    </source>
</evidence>
<feature type="coiled-coil region" evidence="1">
    <location>
        <begin position="235"/>
        <end position="269"/>
    </location>
</feature>
<dbReference type="HOGENOM" id="CLU_050671_0_1_9"/>
<protein>
    <recommendedName>
        <fullName evidence="4">DUF1002 domain-containing protein</fullName>
    </recommendedName>
</protein>
<dbReference type="InterPro" id="IPR009343">
    <property type="entry name" value="DUF1002"/>
</dbReference>
<evidence type="ECO:0000313" key="2">
    <source>
        <dbReference type="EMBL" id="AAM24353.1"/>
    </source>
</evidence>
<accession>Q8RAT3</accession>
<keyword evidence="3" id="KW-1185">Reference proteome</keyword>
<reference evidence="2 3" key="1">
    <citation type="journal article" date="2002" name="Genome Res.">
        <title>A complete sequence of the T. tengcongensis genome.</title>
        <authorList>
            <person name="Bao Q."/>
            <person name="Tian Y."/>
            <person name="Li W."/>
            <person name="Xu Z."/>
            <person name="Xuan Z."/>
            <person name="Hu S."/>
            <person name="Dong W."/>
            <person name="Yang J."/>
            <person name="Chen Y."/>
            <person name="Xue Y."/>
            <person name="Xu Y."/>
            <person name="Lai X."/>
            <person name="Huang L."/>
            <person name="Dong X."/>
            <person name="Ma Y."/>
            <person name="Ling L."/>
            <person name="Tan H."/>
            <person name="Chen R."/>
            <person name="Wang J."/>
            <person name="Yu J."/>
            <person name="Yang H."/>
        </authorList>
    </citation>
    <scope>NUCLEOTIDE SEQUENCE [LARGE SCALE GENOMIC DNA]</scope>
    <source>
        <strain evidence="3">DSM 15242 / JCM 11007 / NBRC 100824 / MB4</strain>
    </source>
</reference>
<keyword evidence="1" id="KW-0175">Coiled coil</keyword>
<dbReference type="eggNOG" id="COG4086">
    <property type="taxonomic scope" value="Bacteria"/>
</dbReference>
<dbReference type="Pfam" id="PF06207">
    <property type="entry name" value="DUF1002"/>
    <property type="match status" value="1"/>
</dbReference>
<dbReference type="KEGG" id="tte:TTE1117"/>
<dbReference type="EMBL" id="AE008691">
    <property type="protein sequence ID" value="AAM24353.1"/>
    <property type="molecule type" value="Genomic_DNA"/>
</dbReference>
<evidence type="ECO:0000313" key="3">
    <source>
        <dbReference type="Proteomes" id="UP000000555"/>
    </source>
</evidence>
<dbReference type="Proteomes" id="UP000000555">
    <property type="component" value="Chromosome"/>
</dbReference>
<evidence type="ECO:0000256" key="1">
    <source>
        <dbReference type="SAM" id="Coils"/>
    </source>
</evidence>
<proteinExistence type="predicted"/>
<gene>
    <name evidence="2" type="ordered locus">TTE1117</name>
</gene>